<evidence type="ECO:0008006" key="3">
    <source>
        <dbReference type="Google" id="ProtNLM"/>
    </source>
</evidence>
<reference evidence="1 2" key="1">
    <citation type="submission" date="2021-06" db="EMBL/GenBank/DDBJ databases">
        <title>Caerostris darwini draft genome.</title>
        <authorList>
            <person name="Kono N."/>
            <person name="Arakawa K."/>
        </authorList>
    </citation>
    <scope>NUCLEOTIDE SEQUENCE [LARGE SCALE GENOMIC DNA]</scope>
</reference>
<dbReference type="Proteomes" id="UP001054837">
    <property type="component" value="Unassembled WGS sequence"/>
</dbReference>
<name>A0AAV4TFB8_9ARAC</name>
<gene>
    <name evidence="1" type="primary">AVEN_250760_1</name>
    <name evidence="1" type="ORF">CDAR_403691</name>
</gene>
<organism evidence="1 2">
    <name type="scientific">Caerostris darwini</name>
    <dbReference type="NCBI Taxonomy" id="1538125"/>
    <lineage>
        <taxon>Eukaryota</taxon>
        <taxon>Metazoa</taxon>
        <taxon>Ecdysozoa</taxon>
        <taxon>Arthropoda</taxon>
        <taxon>Chelicerata</taxon>
        <taxon>Arachnida</taxon>
        <taxon>Araneae</taxon>
        <taxon>Araneomorphae</taxon>
        <taxon>Entelegynae</taxon>
        <taxon>Araneoidea</taxon>
        <taxon>Araneidae</taxon>
        <taxon>Caerostris</taxon>
    </lineage>
</organism>
<proteinExistence type="predicted"/>
<sequence length="277" mass="31828">MRTAQFPKGDWGKVDKVILKEVKNTLNLPTEASNNYVYGQRKLGCCGLPIATKDFDLISEDSDLCKEWATEGRFCFLFVIRLRTSRTTNLLRKKNQGKAIEVSSLAPASSHFLTDGAYTRFADWRFIHRARLNLVTLNGARPWVKDNDQRCRRCGYRQETLSHVLNHCSRYSHAWQLRHNSIVDRLVAALGRRGEILSCNQAVASSDLRPDIVFKKGSDIFLIDVTCPFENRKSAFAQARATKIAKYEPQILSFFWMIWVRYSLALLNIHVQNLNNI</sequence>
<dbReference type="EMBL" id="BPLQ01009575">
    <property type="protein sequence ID" value="GIY44815.1"/>
    <property type="molecule type" value="Genomic_DNA"/>
</dbReference>
<evidence type="ECO:0000313" key="2">
    <source>
        <dbReference type="Proteomes" id="UP001054837"/>
    </source>
</evidence>
<keyword evidence="2" id="KW-1185">Reference proteome</keyword>
<accession>A0AAV4TFB8</accession>
<comment type="caution">
    <text evidence="1">The sequence shown here is derived from an EMBL/GenBank/DDBJ whole genome shotgun (WGS) entry which is preliminary data.</text>
</comment>
<protein>
    <recommendedName>
        <fullName evidence="3">Reverse transcriptase zinc-binding domain-containing protein</fullName>
    </recommendedName>
</protein>
<dbReference type="AlphaFoldDB" id="A0AAV4TFB8"/>
<evidence type="ECO:0000313" key="1">
    <source>
        <dbReference type="EMBL" id="GIY44815.1"/>
    </source>
</evidence>